<keyword evidence="1" id="KW-0812">Transmembrane</keyword>
<evidence type="ECO:0000256" key="1">
    <source>
        <dbReference type="SAM" id="Phobius"/>
    </source>
</evidence>
<dbReference type="RefSeq" id="WP_127948223.1">
    <property type="nucleotide sequence ID" value="NZ_RKLN01000006.1"/>
</dbReference>
<feature type="transmembrane region" description="Helical" evidence="1">
    <location>
        <begin position="25"/>
        <end position="42"/>
    </location>
</feature>
<proteinExistence type="predicted"/>
<keyword evidence="1" id="KW-1133">Transmembrane helix</keyword>
<gene>
    <name evidence="2" type="ORF">EF834_16040</name>
</gene>
<evidence type="ECO:0000313" key="2">
    <source>
        <dbReference type="EMBL" id="RVW00895.1"/>
    </source>
</evidence>
<keyword evidence="3" id="KW-1185">Reference proteome</keyword>
<dbReference type="EMBL" id="RKLN01000006">
    <property type="protein sequence ID" value="RVW00895.1"/>
    <property type="molecule type" value="Genomic_DNA"/>
</dbReference>
<accession>A0A438AQF6</accession>
<organism evidence="2 3">
    <name type="scientific">Rhodococcus spongiicola</name>
    <dbReference type="NCBI Taxonomy" id="2487352"/>
    <lineage>
        <taxon>Bacteria</taxon>
        <taxon>Bacillati</taxon>
        <taxon>Actinomycetota</taxon>
        <taxon>Actinomycetes</taxon>
        <taxon>Mycobacteriales</taxon>
        <taxon>Nocardiaceae</taxon>
        <taxon>Rhodococcus</taxon>
    </lineage>
</organism>
<comment type="caution">
    <text evidence="2">The sequence shown here is derived from an EMBL/GenBank/DDBJ whole genome shotgun (WGS) entry which is preliminary data.</text>
</comment>
<reference evidence="2 3" key="1">
    <citation type="submission" date="2018-11" db="EMBL/GenBank/DDBJ databases">
        <title>Rhodococcus spongicola sp. nov. and Rhodococcus xishaensis sp. nov. from marine sponges.</title>
        <authorList>
            <person name="Li L."/>
            <person name="Lin H.W."/>
        </authorList>
    </citation>
    <scope>NUCLEOTIDE SEQUENCE [LARGE SCALE GENOMIC DNA]</scope>
    <source>
        <strain evidence="2 3">LHW50502</strain>
    </source>
</reference>
<name>A0A438AQF6_9NOCA</name>
<evidence type="ECO:0000313" key="3">
    <source>
        <dbReference type="Proteomes" id="UP000284333"/>
    </source>
</evidence>
<dbReference type="Proteomes" id="UP000284333">
    <property type="component" value="Unassembled WGS sequence"/>
</dbReference>
<dbReference type="AlphaFoldDB" id="A0A438AQF6"/>
<protein>
    <submittedName>
        <fullName evidence="2">Uncharacterized protein</fullName>
    </submittedName>
</protein>
<sequence length="76" mass="8555">MKNALVWIGALVVLAFVLSYWKWMVAAAVITGLALAWSKFVASFRRRRQKAALDRWNGEVALRSTLAARANAQHQQ</sequence>
<keyword evidence="1" id="KW-0472">Membrane</keyword>